<reference evidence="1 2" key="1">
    <citation type="journal article" date="2013" name="Genome Announc.">
        <title>Draft Genome Sequence of Indibacter alkaliphilus Strain LW1T, Isolated from Lonar Lake, a Haloalkaline Lake in the Buldana District of Maharashtra, India.</title>
        <authorList>
            <person name="Singh A."/>
            <person name="Kumar Jangir P."/>
            <person name="Sharma R."/>
            <person name="Singh A."/>
            <person name="Kumar Pinnaka A."/>
            <person name="Shivaji S."/>
        </authorList>
    </citation>
    <scope>NUCLEOTIDE SEQUENCE [LARGE SCALE GENOMIC DNA]</scope>
    <source>
        <strain evidence="2">CCUG 57479 / KCTC 22604 / LW1</strain>
    </source>
</reference>
<dbReference type="AlphaFoldDB" id="S2E8X2"/>
<gene>
    <name evidence="1" type="ORF">A33Q_1417</name>
</gene>
<dbReference type="STRING" id="1189612.A33Q_1417"/>
<organism evidence="1 2">
    <name type="scientific">Indibacter alkaliphilus (strain CCUG 57479 / KCTC 22604 / LW1)</name>
    <dbReference type="NCBI Taxonomy" id="1189612"/>
    <lineage>
        <taxon>Bacteria</taxon>
        <taxon>Pseudomonadati</taxon>
        <taxon>Bacteroidota</taxon>
        <taxon>Cytophagia</taxon>
        <taxon>Cytophagales</taxon>
        <taxon>Cyclobacteriaceae</taxon>
    </lineage>
</organism>
<comment type="caution">
    <text evidence="1">The sequence shown here is derived from an EMBL/GenBank/DDBJ whole genome shotgun (WGS) entry which is preliminary data.</text>
</comment>
<dbReference type="EMBL" id="ALWO02000023">
    <property type="protein sequence ID" value="EOZ98763.1"/>
    <property type="molecule type" value="Genomic_DNA"/>
</dbReference>
<accession>S2E8X2</accession>
<evidence type="ECO:0000313" key="2">
    <source>
        <dbReference type="Proteomes" id="UP000006073"/>
    </source>
</evidence>
<dbReference type="Proteomes" id="UP000006073">
    <property type="component" value="Unassembled WGS sequence"/>
</dbReference>
<evidence type="ECO:0000313" key="1">
    <source>
        <dbReference type="EMBL" id="EOZ98763.1"/>
    </source>
</evidence>
<keyword evidence="2" id="KW-1185">Reference proteome</keyword>
<sequence length="54" mass="6328">MSRKKVIITVRFNSYLSFKVYFLITKKENNAWKTDLKKSNVFIRKAAGNQISSD</sequence>
<protein>
    <submittedName>
        <fullName evidence="1">Uncharacterized protein</fullName>
    </submittedName>
</protein>
<proteinExistence type="predicted"/>
<name>S2E8X2_INDAL</name>